<dbReference type="Gramene" id="Pp3c21_11620V3.1">
    <property type="protein sequence ID" value="PAC:32915098.CDS.1"/>
    <property type="gene ID" value="Pp3c21_11620"/>
</dbReference>
<accession>A0A2K1IRM5</accession>
<reference evidence="1 3" key="2">
    <citation type="journal article" date="2018" name="Plant J.">
        <title>The Physcomitrella patens chromosome-scale assembly reveals moss genome structure and evolution.</title>
        <authorList>
            <person name="Lang D."/>
            <person name="Ullrich K.K."/>
            <person name="Murat F."/>
            <person name="Fuchs J."/>
            <person name="Jenkins J."/>
            <person name="Haas F.B."/>
            <person name="Piednoel M."/>
            <person name="Gundlach H."/>
            <person name="Van Bel M."/>
            <person name="Meyberg R."/>
            <person name="Vives C."/>
            <person name="Morata J."/>
            <person name="Symeonidi A."/>
            <person name="Hiss M."/>
            <person name="Muchero W."/>
            <person name="Kamisugi Y."/>
            <person name="Saleh O."/>
            <person name="Blanc G."/>
            <person name="Decker E.L."/>
            <person name="van Gessel N."/>
            <person name="Grimwood J."/>
            <person name="Hayes R.D."/>
            <person name="Graham S.W."/>
            <person name="Gunter L.E."/>
            <person name="McDaniel S.F."/>
            <person name="Hoernstein S.N.W."/>
            <person name="Larsson A."/>
            <person name="Li F.W."/>
            <person name="Perroud P.F."/>
            <person name="Phillips J."/>
            <person name="Ranjan P."/>
            <person name="Rokshar D.S."/>
            <person name="Rothfels C.J."/>
            <person name="Schneider L."/>
            <person name="Shu S."/>
            <person name="Stevenson D.W."/>
            <person name="Thummler F."/>
            <person name="Tillich M."/>
            <person name="Villarreal Aguilar J.C."/>
            <person name="Widiez T."/>
            <person name="Wong G.K."/>
            <person name="Wymore A."/>
            <person name="Zhang Y."/>
            <person name="Zimmer A.D."/>
            <person name="Quatrano R.S."/>
            <person name="Mayer K.F.X."/>
            <person name="Goodstein D."/>
            <person name="Casacuberta J.M."/>
            <person name="Vandepoele K."/>
            <person name="Reski R."/>
            <person name="Cuming A.C."/>
            <person name="Tuskan G.A."/>
            <person name="Maumus F."/>
            <person name="Salse J."/>
            <person name="Schmutz J."/>
            <person name="Rensing S.A."/>
        </authorList>
    </citation>
    <scope>NUCLEOTIDE SEQUENCE [LARGE SCALE GENOMIC DNA]</scope>
    <source>
        <strain evidence="2 3">cv. Gransden 2004</strain>
    </source>
</reference>
<evidence type="ECO:0000313" key="3">
    <source>
        <dbReference type="Proteomes" id="UP000006727"/>
    </source>
</evidence>
<dbReference type="Proteomes" id="UP000006727">
    <property type="component" value="Chromosome 21"/>
</dbReference>
<sequence length="98" mass="11022">MSEHPAGTEAAKGIEIGGCNFHPIEAEFGAYPDDSQASTLLRLRGSSAITYKVWVPRARRYPLPSLFTVTSRPVCRCIQRILCTLEVLYVESVFIWIY</sequence>
<reference evidence="1 3" key="1">
    <citation type="journal article" date="2008" name="Science">
        <title>The Physcomitrella genome reveals evolutionary insights into the conquest of land by plants.</title>
        <authorList>
            <person name="Rensing S."/>
            <person name="Lang D."/>
            <person name="Zimmer A."/>
            <person name="Terry A."/>
            <person name="Salamov A."/>
            <person name="Shapiro H."/>
            <person name="Nishiyama T."/>
            <person name="Perroud P.-F."/>
            <person name="Lindquist E."/>
            <person name="Kamisugi Y."/>
            <person name="Tanahashi T."/>
            <person name="Sakakibara K."/>
            <person name="Fujita T."/>
            <person name="Oishi K."/>
            <person name="Shin-I T."/>
            <person name="Kuroki Y."/>
            <person name="Toyoda A."/>
            <person name="Suzuki Y."/>
            <person name="Hashimoto A."/>
            <person name="Yamaguchi K."/>
            <person name="Sugano A."/>
            <person name="Kohara Y."/>
            <person name="Fujiyama A."/>
            <person name="Anterola A."/>
            <person name="Aoki S."/>
            <person name="Ashton N."/>
            <person name="Barbazuk W.B."/>
            <person name="Barker E."/>
            <person name="Bennetzen J."/>
            <person name="Bezanilla M."/>
            <person name="Blankenship R."/>
            <person name="Cho S.H."/>
            <person name="Dutcher S."/>
            <person name="Estelle M."/>
            <person name="Fawcett J.A."/>
            <person name="Gundlach H."/>
            <person name="Hanada K."/>
            <person name="Heyl A."/>
            <person name="Hicks K.A."/>
            <person name="Hugh J."/>
            <person name="Lohr M."/>
            <person name="Mayer K."/>
            <person name="Melkozernov A."/>
            <person name="Murata T."/>
            <person name="Nelson D."/>
            <person name="Pils B."/>
            <person name="Prigge M."/>
            <person name="Reiss B."/>
            <person name="Renner T."/>
            <person name="Rombauts S."/>
            <person name="Rushton P."/>
            <person name="Sanderfoot A."/>
            <person name="Schween G."/>
            <person name="Shiu S.-H."/>
            <person name="Stueber K."/>
            <person name="Theodoulou F.L."/>
            <person name="Tu H."/>
            <person name="Van de Peer Y."/>
            <person name="Verrier P.J."/>
            <person name="Waters E."/>
            <person name="Wood A."/>
            <person name="Yang L."/>
            <person name="Cove D."/>
            <person name="Cuming A."/>
            <person name="Hasebe M."/>
            <person name="Lucas S."/>
            <person name="Mishler D.B."/>
            <person name="Reski R."/>
            <person name="Grigoriev I."/>
            <person name="Quatrano R.S."/>
            <person name="Boore J.L."/>
        </authorList>
    </citation>
    <scope>NUCLEOTIDE SEQUENCE [LARGE SCALE GENOMIC DNA]</scope>
    <source>
        <strain evidence="2 3">cv. Gransden 2004</strain>
    </source>
</reference>
<evidence type="ECO:0000313" key="1">
    <source>
        <dbReference type="EMBL" id="PNR31931.1"/>
    </source>
</evidence>
<organism evidence="1">
    <name type="scientific">Physcomitrium patens</name>
    <name type="common">Spreading-leaved earth moss</name>
    <name type="synonym">Physcomitrella patens</name>
    <dbReference type="NCBI Taxonomy" id="3218"/>
    <lineage>
        <taxon>Eukaryota</taxon>
        <taxon>Viridiplantae</taxon>
        <taxon>Streptophyta</taxon>
        <taxon>Embryophyta</taxon>
        <taxon>Bryophyta</taxon>
        <taxon>Bryophytina</taxon>
        <taxon>Bryopsida</taxon>
        <taxon>Funariidae</taxon>
        <taxon>Funariales</taxon>
        <taxon>Funariaceae</taxon>
        <taxon>Physcomitrium</taxon>
    </lineage>
</organism>
<reference evidence="2" key="3">
    <citation type="submission" date="2020-12" db="UniProtKB">
        <authorList>
            <consortium name="EnsemblPlants"/>
        </authorList>
    </citation>
    <scope>IDENTIFICATION</scope>
</reference>
<name>A0A2K1IRM5_PHYPA</name>
<protein>
    <submittedName>
        <fullName evidence="1 2">Uncharacterized protein</fullName>
    </submittedName>
</protein>
<gene>
    <name evidence="1" type="ORF">PHYPA_026054</name>
</gene>
<dbReference type="EMBL" id="ABEU02000021">
    <property type="protein sequence ID" value="PNR31931.1"/>
    <property type="molecule type" value="Genomic_DNA"/>
</dbReference>
<proteinExistence type="predicted"/>
<keyword evidence="3" id="KW-1185">Reference proteome</keyword>
<dbReference type="AlphaFoldDB" id="A0A2K1IRM5"/>
<dbReference type="EnsemblPlants" id="Pp3c21_11620V3.1">
    <property type="protein sequence ID" value="PAC:32915098.CDS.1"/>
    <property type="gene ID" value="Pp3c21_11620"/>
</dbReference>
<evidence type="ECO:0000313" key="2">
    <source>
        <dbReference type="EnsemblPlants" id="PAC:32915098.CDS.1"/>
    </source>
</evidence>